<keyword evidence="2" id="KW-1185">Reference proteome</keyword>
<evidence type="ECO:0000313" key="1">
    <source>
        <dbReference type="Ensembl" id="ENSOANP00000034686.1"/>
    </source>
</evidence>
<dbReference type="GeneTree" id="ENSGT00940000154297"/>
<dbReference type="SUPFAM" id="SSF52047">
    <property type="entry name" value="RNI-like"/>
    <property type="match status" value="1"/>
</dbReference>
<name>A0A6I8N196_ORNAN</name>
<protein>
    <submittedName>
        <fullName evidence="1">Uncharacterized protein</fullName>
    </submittedName>
</protein>
<reference evidence="1" key="2">
    <citation type="submission" date="2025-09" db="UniProtKB">
        <authorList>
            <consortium name="Ensembl"/>
        </authorList>
    </citation>
    <scope>IDENTIFICATION</scope>
    <source>
        <strain evidence="1">Glennie</strain>
    </source>
</reference>
<evidence type="ECO:0000313" key="2">
    <source>
        <dbReference type="Proteomes" id="UP000002279"/>
    </source>
</evidence>
<sequence length="126" mass="14028">MRSAWMVGNNRISPSGALRLASGLRENRTLRTLVMARNPMRSEGCVGVLKSVQANARSSLEMLDFTVSDISVNKDFRELSEAVRGLFPRLHIVHGGFPAPFRRDRPKVSSDRITSFGPCRLPDCLD</sequence>
<reference evidence="1" key="1">
    <citation type="submission" date="2025-08" db="UniProtKB">
        <authorList>
            <consortium name="Ensembl"/>
        </authorList>
    </citation>
    <scope>IDENTIFICATION</scope>
    <source>
        <strain evidence="1">Glennie</strain>
    </source>
</reference>
<organism evidence="1 2">
    <name type="scientific">Ornithorhynchus anatinus</name>
    <name type="common">Duckbill platypus</name>
    <dbReference type="NCBI Taxonomy" id="9258"/>
    <lineage>
        <taxon>Eukaryota</taxon>
        <taxon>Metazoa</taxon>
        <taxon>Chordata</taxon>
        <taxon>Craniata</taxon>
        <taxon>Vertebrata</taxon>
        <taxon>Euteleostomi</taxon>
        <taxon>Mammalia</taxon>
        <taxon>Monotremata</taxon>
        <taxon>Ornithorhynchidae</taxon>
        <taxon>Ornithorhynchus</taxon>
    </lineage>
</organism>
<proteinExistence type="predicted"/>
<dbReference type="AlphaFoldDB" id="A0A6I8N196"/>
<dbReference type="Bgee" id="ENSOANG00000049734">
    <property type="expression patterns" value="Expressed in adult mammalian kidney and 7 other cell types or tissues"/>
</dbReference>
<dbReference type="InterPro" id="IPR032675">
    <property type="entry name" value="LRR_dom_sf"/>
</dbReference>
<accession>A0A6I8N196</accession>
<dbReference type="Ensembl" id="ENSOANT00000073828.1">
    <property type="protein sequence ID" value="ENSOANP00000034686.1"/>
    <property type="gene ID" value="ENSOANG00000049734.1"/>
</dbReference>
<dbReference type="Proteomes" id="UP000002279">
    <property type="component" value="Unplaced"/>
</dbReference>
<dbReference type="Gene3D" id="3.80.10.10">
    <property type="entry name" value="Ribonuclease Inhibitor"/>
    <property type="match status" value="1"/>
</dbReference>